<feature type="transmembrane region" description="Helical" evidence="9">
    <location>
        <begin position="296"/>
        <end position="314"/>
    </location>
</feature>
<organism evidence="12">
    <name type="scientific">Leptolyngbya sp. NK1-12</name>
    <dbReference type="NCBI Taxonomy" id="2547451"/>
    <lineage>
        <taxon>Bacteria</taxon>
        <taxon>Bacillati</taxon>
        <taxon>Cyanobacteriota</taxon>
        <taxon>Cyanophyceae</taxon>
        <taxon>Leptolyngbyales</taxon>
        <taxon>Leptolyngbyaceae</taxon>
        <taxon>Leptolyngbya group</taxon>
        <taxon>Leptolyngbya</taxon>
    </lineage>
</organism>
<dbReference type="InterPro" id="IPR017871">
    <property type="entry name" value="ABC_transporter-like_CS"/>
</dbReference>
<dbReference type="InterPro" id="IPR039421">
    <property type="entry name" value="Type_1_exporter"/>
</dbReference>
<dbReference type="InterPro" id="IPR003593">
    <property type="entry name" value="AAA+_ATPase"/>
</dbReference>
<keyword evidence="7 9" id="KW-1133">Transmembrane helix</keyword>
<dbReference type="Pfam" id="PF00005">
    <property type="entry name" value="ABC_tran"/>
    <property type="match status" value="1"/>
</dbReference>
<dbReference type="PANTHER" id="PTHR24221:SF654">
    <property type="entry name" value="ATP-BINDING CASSETTE SUB-FAMILY B MEMBER 6"/>
    <property type="match status" value="1"/>
</dbReference>
<dbReference type="AlphaFoldDB" id="A0AA96WLF9"/>
<dbReference type="RefSeq" id="WP_316436095.1">
    <property type="nucleotide sequence ID" value="NZ_CP053587.1"/>
</dbReference>
<name>A0AA96WLF9_9CYAN</name>
<dbReference type="Gene3D" id="1.20.1560.10">
    <property type="entry name" value="ABC transporter type 1, transmembrane domain"/>
    <property type="match status" value="1"/>
</dbReference>
<proteinExistence type="predicted"/>
<comment type="subcellular location">
    <subcellularLocation>
        <location evidence="1">Cell membrane</location>
        <topology evidence="1">Multi-pass membrane protein</topology>
    </subcellularLocation>
</comment>
<dbReference type="InterPro" id="IPR003439">
    <property type="entry name" value="ABC_transporter-like_ATP-bd"/>
</dbReference>
<evidence type="ECO:0000256" key="8">
    <source>
        <dbReference type="ARBA" id="ARBA00023136"/>
    </source>
</evidence>
<keyword evidence="2" id="KW-0813">Transport</keyword>
<feature type="transmembrane region" description="Helical" evidence="9">
    <location>
        <begin position="65"/>
        <end position="88"/>
    </location>
</feature>
<feature type="transmembrane region" description="Helical" evidence="9">
    <location>
        <begin position="176"/>
        <end position="193"/>
    </location>
</feature>
<dbReference type="PROSITE" id="PS50893">
    <property type="entry name" value="ABC_TRANSPORTER_2"/>
    <property type="match status" value="1"/>
</dbReference>
<evidence type="ECO:0000256" key="4">
    <source>
        <dbReference type="ARBA" id="ARBA00022692"/>
    </source>
</evidence>
<dbReference type="InterPro" id="IPR027417">
    <property type="entry name" value="P-loop_NTPase"/>
</dbReference>
<evidence type="ECO:0000259" key="10">
    <source>
        <dbReference type="PROSITE" id="PS50893"/>
    </source>
</evidence>
<accession>A0AA96WLF9</accession>
<dbReference type="SUPFAM" id="SSF90123">
    <property type="entry name" value="ABC transporter transmembrane region"/>
    <property type="match status" value="1"/>
</dbReference>
<evidence type="ECO:0000256" key="1">
    <source>
        <dbReference type="ARBA" id="ARBA00004651"/>
    </source>
</evidence>
<evidence type="ECO:0000313" key="12">
    <source>
        <dbReference type="EMBL" id="WNZ27673.1"/>
    </source>
</evidence>
<evidence type="ECO:0000256" key="3">
    <source>
        <dbReference type="ARBA" id="ARBA00022475"/>
    </source>
</evidence>
<dbReference type="PROSITE" id="PS50929">
    <property type="entry name" value="ABC_TM1F"/>
    <property type="match status" value="1"/>
</dbReference>
<feature type="transmembrane region" description="Helical" evidence="9">
    <location>
        <begin position="264"/>
        <end position="284"/>
    </location>
</feature>
<evidence type="ECO:0000256" key="6">
    <source>
        <dbReference type="ARBA" id="ARBA00022840"/>
    </source>
</evidence>
<dbReference type="GO" id="GO:0034040">
    <property type="term" value="F:ATPase-coupled lipid transmembrane transporter activity"/>
    <property type="evidence" value="ECO:0007669"/>
    <property type="project" value="TreeGrafter"/>
</dbReference>
<keyword evidence="4 9" id="KW-0812">Transmembrane</keyword>
<reference evidence="12" key="1">
    <citation type="submission" date="2020-05" db="EMBL/GenBank/DDBJ databases">
        <authorList>
            <person name="Zhu T."/>
            <person name="Keshari N."/>
            <person name="Lu X."/>
        </authorList>
    </citation>
    <scope>NUCLEOTIDE SEQUENCE</scope>
    <source>
        <strain evidence="12">NK1-12</strain>
    </source>
</reference>
<dbReference type="Pfam" id="PF00664">
    <property type="entry name" value="ABC_membrane"/>
    <property type="match status" value="1"/>
</dbReference>
<evidence type="ECO:0000256" key="7">
    <source>
        <dbReference type="ARBA" id="ARBA00022989"/>
    </source>
</evidence>
<keyword evidence="3" id="KW-1003">Cell membrane</keyword>
<dbReference type="FunFam" id="3.40.50.300:FF:000854">
    <property type="entry name" value="Multidrug ABC transporter ATP-binding protein"/>
    <property type="match status" value="1"/>
</dbReference>
<dbReference type="PANTHER" id="PTHR24221">
    <property type="entry name" value="ATP-BINDING CASSETTE SUB-FAMILY B"/>
    <property type="match status" value="1"/>
</dbReference>
<dbReference type="InterPro" id="IPR036640">
    <property type="entry name" value="ABC1_TM_sf"/>
</dbReference>
<dbReference type="EMBL" id="CP053587">
    <property type="protein sequence ID" value="WNZ27673.1"/>
    <property type="molecule type" value="Genomic_DNA"/>
</dbReference>
<dbReference type="GO" id="GO:0140359">
    <property type="term" value="F:ABC-type transporter activity"/>
    <property type="evidence" value="ECO:0007669"/>
    <property type="project" value="InterPro"/>
</dbReference>
<keyword evidence="8 9" id="KW-0472">Membrane</keyword>
<evidence type="ECO:0000259" key="11">
    <source>
        <dbReference type="PROSITE" id="PS50929"/>
    </source>
</evidence>
<dbReference type="SMART" id="SM00382">
    <property type="entry name" value="AAA"/>
    <property type="match status" value="1"/>
</dbReference>
<evidence type="ECO:0000256" key="9">
    <source>
        <dbReference type="SAM" id="Phobius"/>
    </source>
</evidence>
<dbReference type="GO" id="GO:0016887">
    <property type="term" value="F:ATP hydrolysis activity"/>
    <property type="evidence" value="ECO:0007669"/>
    <property type="project" value="InterPro"/>
</dbReference>
<protein>
    <submittedName>
        <fullName evidence="12">ABC transporter ATP-binding protein</fullName>
    </submittedName>
</protein>
<evidence type="ECO:0000256" key="2">
    <source>
        <dbReference type="ARBA" id="ARBA00022448"/>
    </source>
</evidence>
<dbReference type="GO" id="GO:0005524">
    <property type="term" value="F:ATP binding"/>
    <property type="evidence" value="ECO:0007669"/>
    <property type="project" value="UniProtKB-KW"/>
</dbReference>
<sequence length="595" mass="65769">MLKFITKFLYVLQDKKKALLIMIILFLVVSLMEALGTGMVGPFITLATHPNAVQENVLLNRIYTAFSFASPHQFLILTGCLIIVVFYLKAILSFKAQKYIFDFSFGQQGELSSRLMRLYLAAPYTFHLDRNSAALIQNIVNETHTVANGLLIPLLMSISNLVIIAALVVLLVATNVLATLVIAGILIASFVLFHQFKDRLSQWGKDGSDARTAMIRVINHGLGGLKETRVIGCEAHFEKQLQEQAQKFATSSSLAVSFSNLPRYMIEAVLITFLIIFTFLFLVLNQQNAQNLSAVLGIFALASIRLLPAAGNLLSSINGIRYNSYALDKLYLDLKELEQFQSRTFDASGMTRQAADSSYCEHMTFLHQIALNNVTYAYPNSSANALQGISLNIRKGQSIGLIGKSGAGKTTLVDVILGLLIPQSGDIQVDGVSIYENLRAWQNIIAYVPQSIFLIDDTLEHNVAFGVPKHLIDQDRLWKAIEAAQLSELVEQLPSGIDTMVGERGVLLSGGQRQRVGIARALYHEREILVFDEATAALDNETEELVTEAIKSLSGIKTMIIIAHRLSTIEHCDCIYSLQEGRVFKSGTYEEVVLT</sequence>
<keyword evidence="6 12" id="KW-0067">ATP-binding</keyword>
<feature type="domain" description="ABC transmembrane type-1" evidence="11">
    <location>
        <begin position="20"/>
        <end position="320"/>
    </location>
</feature>
<feature type="domain" description="ABC transporter" evidence="10">
    <location>
        <begin position="369"/>
        <end position="594"/>
    </location>
</feature>
<dbReference type="GO" id="GO:0005886">
    <property type="term" value="C:plasma membrane"/>
    <property type="evidence" value="ECO:0007669"/>
    <property type="project" value="UniProtKB-SubCell"/>
</dbReference>
<dbReference type="PROSITE" id="PS00211">
    <property type="entry name" value="ABC_TRANSPORTER_1"/>
    <property type="match status" value="1"/>
</dbReference>
<evidence type="ECO:0000256" key="5">
    <source>
        <dbReference type="ARBA" id="ARBA00022741"/>
    </source>
</evidence>
<keyword evidence="5" id="KW-0547">Nucleotide-binding</keyword>
<dbReference type="InterPro" id="IPR011527">
    <property type="entry name" value="ABC1_TM_dom"/>
</dbReference>
<dbReference type="SUPFAM" id="SSF52540">
    <property type="entry name" value="P-loop containing nucleoside triphosphate hydrolases"/>
    <property type="match status" value="1"/>
</dbReference>
<dbReference type="Gene3D" id="3.40.50.300">
    <property type="entry name" value="P-loop containing nucleotide triphosphate hydrolases"/>
    <property type="match status" value="1"/>
</dbReference>
<gene>
    <name evidence="12" type="ORF">HJG54_33025</name>
</gene>
<feature type="transmembrane region" description="Helical" evidence="9">
    <location>
        <begin position="20"/>
        <end position="45"/>
    </location>
</feature>